<dbReference type="eggNOG" id="ENOG502QVDP">
    <property type="taxonomic scope" value="Eukaryota"/>
</dbReference>
<feature type="region of interest" description="Disordered" evidence="1">
    <location>
        <begin position="273"/>
        <end position="297"/>
    </location>
</feature>
<dbReference type="Proteomes" id="UP000007322">
    <property type="component" value="Chromosome 2"/>
</dbReference>
<dbReference type="HOGENOM" id="CLU_001347_0_0_1"/>
<feature type="compositionally biased region" description="Basic and acidic residues" evidence="1">
    <location>
        <begin position="1092"/>
        <end position="1105"/>
    </location>
</feature>
<dbReference type="InParanoid" id="G2Q9R8"/>
<sequence length="1826" mass="200938">MNGPARRTDDLPRHPSVLHMPSPSSARSKPIVDQPSAQLTTPAPGDSSESLETAGFPDSLPDDKRSNMKFLRPLLTDVSLYTNPNLGPENEEGTTLEELAHLVRLSKYQERKRANTRIRLQRSLVSTALSARLMRCGEMAHRNLVDGFRGDDKKTFGALYNAVIDVRRSCDETRRYALLEPEMELLQPPGAASSEGLDTPTGSVAGSSAPFNSVTPFLNEISASARETFLHFLSQIRTNPDYLATRIASLKNSELAALTSFHQTLEPIESVLPYHGRSSSRNPSGSTSGGAGGGAGKERSAIERLLSFQRHDPISALIFTCFANSAGPDSDEDKRRTVTWANTCARLISAQTTGSEQTVISVLNVWVSMRDWAGRSNMEWYLMKILEDGAFLLDRAEDQHGTRFNLSDWSSKDQIAADEFYTRAVDELFEVIDDEDATGIPEGLLELGNEILKRLERRYVESTRKWLIAKYMFTVWLLGVVIHPEAYGMMAEYHITEYGRQKILKTVAMHAQKYVVDMLQSVTPVSTPPKIKGHIESIYSRFKDPSQVRKKPRLLPARSITSLRQTAEVRPFLVISPADLATMVNALFPERRPRSAHSSGLRSGAPSVSGFSAISQPMSIRTAPSTFDSMSVLSTSAESSFSDATTSREPLLEEECSPRRHSPAAQVAAAEKPNNYEEDGYRLRLAMDEMTQVLGQEVVNGSCHPCAERWSVLFISSDGNKLSTHMMFDPDDDLEDEENSSSTSDTEGEETDEGRPELNKEYHQLRDSILKLVQEYEIPQELESGATKQQTFSNRASTLKKYRSKNNRVITTMGSRNPYRQRAASIASSLAGSPPKSAKGKENEEDGENSSPLITMLTAACSQSRAQSDFVSAHLYWRTLQQLNSLTSESLRRNGFAALLNIFSRGPRDSIRRSAAAIEEYDAWLVWLKQSQERAEGLIESMMRRLRALRDKMWYVTDVRNSAPYEDSRNVAVALKTMGQPRRWSSFQRIKNHMQRGPASNYIFRTESQVLDLLAAPEEQGGPNKLRDEQAEKTARWLQQYGVENFCQGEERIHRFCCEVDNCVSKLVGDSIIDGPVLWSSELYARDRRAFETSSKAQRDRDRDNQSVSWDDSISVVSDPDRRFVSVSRPGSINSRDLRTISGGNMSQMSFESSRFSFSRASTAMSEAADGSEYFGASSPVHQIDPNATFWSPFQHRATSPTATSRAHSPTTSMTNLSGSFYPPHHQTLPSQAQSSIRSGASVSSNETVYQQRQSEEKARFLAELRQTLTSLLLSDLGNLVFARGSETDAWFEGLGQECIDRREAIQRRARKAQAKEKRKSAKSSLKQRFLEQNRSFGDLRGTGGNDAMSDKALSDTQSLGPEGAGGSQRGSQRGSHRGSIHDNESTATSDTISARKHNNHQESKKEAMPDFPFTKAYQRLLKMFCVHPNPYVKLNALCELEHLIVASLSSGSRRARLAWARSELGSASSATEEPGVGAAGGRSQPLEETIDNVKERRSHTLMQAPPFGSSGHAQTGRVSGGAGNNETRSIASAYPANTDAVANILQALFRDPSLRPKTLFRDLQFISAFCSPSVLDKTERGKAFWDAAIAALSLKQEVCRTMVEVADEIVKNYTQSRNSSTAASNSNINNNTNNSNNHHRAGSTASDSAAATPTNEFPPHSPSPPPSPPSPLPLTTHSLADAARMWTITAKEGDPTAQRELAIFYLSNPELVQRTTLPLSKPREVFKQAVMEKYGGSSGGRYGHGHGHGHHQGGGVGGSSGSGQGGSGDGVGGGMDEGGGAGAGRLGDVRSDPALMCVAIHWMEAAERGGDELARTFMAQNEMRG</sequence>
<dbReference type="EMBL" id="CP003003">
    <property type="protein sequence ID" value="AEO56527.1"/>
    <property type="molecule type" value="Genomic_DNA"/>
</dbReference>
<feature type="compositionally biased region" description="Polar residues" evidence="1">
    <location>
        <begin position="1325"/>
        <end position="1336"/>
    </location>
</feature>
<feature type="region of interest" description="Disordered" evidence="1">
    <location>
        <begin position="1741"/>
        <end position="1787"/>
    </location>
</feature>
<dbReference type="PANTHER" id="PTHR42064:SF1">
    <property type="entry name" value="YALI0F28677P"/>
    <property type="match status" value="1"/>
</dbReference>
<feature type="region of interest" description="Disordered" evidence="1">
    <location>
        <begin position="1503"/>
        <end position="1527"/>
    </location>
</feature>
<organism evidence="2 3">
    <name type="scientific">Thermothelomyces thermophilus (strain ATCC 42464 / BCRC 31852 / DSM 1799)</name>
    <name type="common">Sporotrichum thermophile</name>
    <dbReference type="NCBI Taxonomy" id="573729"/>
    <lineage>
        <taxon>Eukaryota</taxon>
        <taxon>Fungi</taxon>
        <taxon>Dikarya</taxon>
        <taxon>Ascomycota</taxon>
        <taxon>Pezizomycotina</taxon>
        <taxon>Sordariomycetes</taxon>
        <taxon>Sordariomycetidae</taxon>
        <taxon>Sordariales</taxon>
        <taxon>Chaetomiaceae</taxon>
        <taxon>Thermothelomyces</taxon>
    </lineage>
</organism>
<feature type="compositionally biased region" description="Acidic residues" evidence="1">
    <location>
        <begin position="729"/>
        <end position="739"/>
    </location>
</feature>
<feature type="region of interest" description="Disordered" evidence="1">
    <location>
        <begin position="1224"/>
        <end position="1251"/>
    </location>
</feature>
<feature type="compositionally biased region" description="Pro residues" evidence="1">
    <location>
        <begin position="1660"/>
        <end position="1673"/>
    </location>
</feature>
<reference evidence="2 3" key="1">
    <citation type="journal article" date="2011" name="Nat. Biotechnol.">
        <title>Comparative genomic analysis of the thermophilic biomass-degrading fungi Myceliophthora thermophila and Thielavia terrestris.</title>
        <authorList>
            <person name="Berka R.M."/>
            <person name="Grigoriev I.V."/>
            <person name="Otillar R."/>
            <person name="Salamov A."/>
            <person name="Grimwood J."/>
            <person name="Reid I."/>
            <person name="Ishmael N."/>
            <person name="John T."/>
            <person name="Darmond C."/>
            <person name="Moisan M.-C."/>
            <person name="Henrissat B."/>
            <person name="Coutinho P.M."/>
            <person name="Lombard V."/>
            <person name="Natvig D.O."/>
            <person name="Lindquist E."/>
            <person name="Schmutz J."/>
            <person name="Lucas S."/>
            <person name="Harris P."/>
            <person name="Powlowski J."/>
            <person name="Bellemare A."/>
            <person name="Taylor D."/>
            <person name="Butler G."/>
            <person name="de Vries R.P."/>
            <person name="Allijn I.E."/>
            <person name="van den Brink J."/>
            <person name="Ushinsky S."/>
            <person name="Storms R."/>
            <person name="Powell A.J."/>
            <person name="Paulsen I.T."/>
            <person name="Elbourne L.D.H."/>
            <person name="Baker S.E."/>
            <person name="Magnuson J."/>
            <person name="LaBoissiere S."/>
            <person name="Clutterbuck A.J."/>
            <person name="Martinez D."/>
            <person name="Wogulis M."/>
            <person name="de Leon A.L."/>
            <person name="Rey M.W."/>
            <person name="Tsang A."/>
        </authorList>
    </citation>
    <scope>NUCLEOTIDE SEQUENCE [LARGE SCALE GENOMIC DNA]</scope>
    <source>
        <strain evidence="3">ATCC 42464 / BCRC 31852 / DSM 1799</strain>
    </source>
</reference>
<dbReference type="RefSeq" id="XP_003661772.1">
    <property type="nucleotide sequence ID" value="XM_003661724.1"/>
</dbReference>
<evidence type="ECO:0000313" key="3">
    <source>
        <dbReference type="Proteomes" id="UP000007322"/>
    </source>
</evidence>
<feature type="region of interest" description="Disordered" evidence="1">
    <location>
        <begin position="1310"/>
        <end position="1408"/>
    </location>
</feature>
<feature type="compositionally biased region" description="Gly residues" evidence="1">
    <location>
        <begin position="1753"/>
        <end position="1786"/>
    </location>
</feature>
<feature type="region of interest" description="Disordered" evidence="1">
    <location>
        <begin position="638"/>
        <end position="675"/>
    </location>
</feature>
<feature type="compositionally biased region" description="Basic residues" evidence="1">
    <location>
        <begin position="1310"/>
        <end position="1322"/>
    </location>
</feature>
<feature type="region of interest" description="Disordered" evidence="1">
    <location>
        <begin position="823"/>
        <end position="850"/>
    </location>
</feature>
<name>G2Q9R8_THET4</name>
<dbReference type="GeneID" id="11510577"/>
<feature type="compositionally biased region" description="Polar residues" evidence="1">
    <location>
        <begin position="638"/>
        <end position="648"/>
    </location>
</feature>
<feature type="compositionally biased region" description="Polar residues" evidence="1">
    <location>
        <begin position="1228"/>
        <end position="1251"/>
    </location>
</feature>
<feature type="region of interest" description="Disordered" evidence="1">
    <location>
        <begin position="1092"/>
        <end position="1112"/>
    </location>
</feature>
<feature type="region of interest" description="Disordered" evidence="1">
    <location>
        <begin position="724"/>
        <end position="758"/>
    </location>
</feature>
<keyword evidence="3" id="KW-1185">Reference proteome</keyword>
<evidence type="ECO:0000256" key="1">
    <source>
        <dbReference type="SAM" id="MobiDB-lite"/>
    </source>
</evidence>
<dbReference type="OMA" id="KMWTITA"/>
<feature type="compositionally biased region" description="Basic and acidic residues" evidence="1">
    <location>
        <begin position="1"/>
        <end position="13"/>
    </location>
</feature>
<feature type="region of interest" description="Disordered" evidence="1">
    <location>
        <begin position="1"/>
        <end position="65"/>
    </location>
</feature>
<feature type="region of interest" description="Disordered" evidence="1">
    <location>
        <begin position="1464"/>
        <end position="1487"/>
    </location>
</feature>
<feature type="compositionally biased region" description="Low complexity" evidence="1">
    <location>
        <begin position="276"/>
        <end position="286"/>
    </location>
</feature>
<gene>
    <name evidence="2" type="ORF">MYCTH_2301588</name>
</gene>
<proteinExistence type="predicted"/>
<dbReference type="VEuPathDB" id="FungiDB:MYCTH_2301588"/>
<feature type="compositionally biased region" description="Polar residues" evidence="1">
    <location>
        <begin position="35"/>
        <end position="51"/>
    </location>
</feature>
<dbReference type="STRING" id="573729.G2Q9R8"/>
<evidence type="ECO:0000313" key="2">
    <source>
        <dbReference type="EMBL" id="AEO56527.1"/>
    </source>
</evidence>
<dbReference type="PANTHER" id="PTHR42064">
    <property type="entry name" value="YALI0F28677P"/>
    <property type="match status" value="1"/>
</dbReference>
<dbReference type="KEGG" id="mtm:MYCTH_2301588"/>
<feature type="compositionally biased region" description="Low complexity" evidence="1">
    <location>
        <begin position="1619"/>
        <end position="1655"/>
    </location>
</feature>
<accession>G2Q9R8</accession>
<protein>
    <submittedName>
        <fullName evidence="2">Uncharacterized protein</fullName>
    </submittedName>
</protein>
<feature type="region of interest" description="Disordered" evidence="1">
    <location>
        <begin position="1616"/>
        <end position="1677"/>
    </location>
</feature>
<dbReference type="OrthoDB" id="3548913at2759"/>